<dbReference type="AlphaFoldDB" id="A0A2N8ZK40"/>
<name>A0A2N8ZK40_9VIBR</name>
<evidence type="ECO:0000313" key="2">
    <source>
        <dbReference type="Proteomes" id="UP000235828"/>
    </source>
</evidence>
<dbReference type="KEGG" id="vta:B0669"/>
<gene>
    <name evidence="1" type="ORF">VTAP4600_B0669</name>
</gene>
<reference evidence="1 2" key="1">
    <citation type="submission" date="2017-10" db="EMBL/GenBank/DDBJ databases">
        <authorList>
            <person name="Banno H."/>
            <person name="Chua N.-H."/>
        </authorList>
    </citation>
    <scope>NUCLEOTIDE SEQUENCE [LARGE SCALE GENOMIC DNA]</scope>
    <source>
        <strain evidence="1">Vibrio tapetis CECT4600</strain>
    </source>
</reference>
<accession>A0A2N8ZK40</accession>
<proteinExistence type="predicted"/>
<organism evidence="1 2">
    <name type="scientific">Vibrio tapetis subsp. tapetis</name>
    <dbReference type="NCBI Taxonomy" id="1671868"/>
    <lineage>
        <taxon>Bacteria</taxon>
        <taxon>Pseudomonadati</taxon>
        <taxon>Pseudomonadota</taxon>
        <taxon>Gammaproteobacteria</taxon>
        <taxon>Vibrionales</taxon>
        <taxon>Vibrionaceae</taxon>
        <taxon>Vibrio</taxon>
    </lineage>
</organism>
<protein>
    <submittedName>
        <fullName evidence="1">Uncharacterized protein</fullName>
    </submittedName>
</protein>
<evidence type="ECO:0000313" key="1">
    <source>
        <dbReference type="EMBL" id="SON52280.1"/>
    </source>
</evidence>
<dbReference type="EMBL" id="LT960612">
    <property type="protein sequence ID" value="SON52280.1"/>
    <property type="molecule type" value="Genomic_DNA"/>
</dbReference>
<keyword evidence="2" id="KW-1185">Reference proteome</keyword>
<dbReference type="Proteomes" id="UP000235828">
    <property type="component" value="Chromosome B"/>
</dbReference>
<sequence length="46" mass="5558">MLVNLLFTLYISQLLHAIGYFFACRKYKNVTSCFYYLFTSRLMLLH</sequence>